<dbReference type="Pfam" id="PF00881">
    <property type="entry name" value="Nitroreductase"/>
    <property type="match status" value="1"/>
</dbReference>
<evidence type="ECO:0000313" key="5">
    <source>
        <dbReference type="EMBL" id="MFD1319886.1"/>
    </source>
</evidence>
<dbReference type="InterPro" id="IPR029479">
    <property type="entry name" value="Nitroreductase"/>
</dbReference>
<keyword evidence="3" id="KW-0560">Oxidoreductase</keyword>
<dbReference type="RefSeq" id="WP_377566316.1">
    <property type="nucleotide sequence ID" value="NZ_JBHTMP010000002.1"/>
</dbReference>
<feature type="domain" description="Nitroreductase" evidence="4">
    <location>
        <begin position="7"/>
        <end position="177"/>
    </location>
</feature>
<dbReference type="Gene3D" id="3.40.109.10">
    <property type="entry name" value="NADH Oxidase"/>
    <property type="match status" value="1"/>
</dbReference>
<keyword evidence="1" id="KW-0285">Flavoprotein</keyword>
<dbReference type="SUPFAM" id="SSF55469">
    <property type="entry name" value="FMN-dependent nitroreductase-like"/>
    <property type="match status" value="1"/>
</dbReference>
<evidence type="ECO:0000256" key="3">
    <source>
        <dbReference type="ARBA" id="ARBA00023002"/>
    </source>
</evidence>
<dbReference type="InterPro" id="IPR000415">
    <property type="entry name" value="Nitroreductase-like"/>
</dbReference>
<reference evidence="6" key="1">
    <citation type="journal article" date="2019" name="Int. J. Syst. Evol. Microbiol.">
        <title>The Global Catalogue of Microorganisms (GCM) 10K type strain sequencing project: providing services to taxonomists for standard genome sequencing and annotation.</title>
        <authorList>
            <consortium name="The Broad Institute Genomics Platform"/>
            <consortium name="The Broad Institute Genome Sequencing Center for Infectious Disease"/>
            <person name="Wu L."/>
            <person name="Ma J."/>
        </authorList>
    </citation>
    <scope>NUCLEOTIDE SEQUENCE [LARGE SCALE GENOMIC DNA]</scope>
    <source>
        <strain evidence="6">JCM 31037</strain>
    </source>
</reference>
<keyword evidence="6" id="KW-1185">Reference proteome</keyword>
<dbReference type="CDD" id="cd02062">
    <property type="entry name" value="Nitro_FMN_reductase"/>
    <property type="match status" value="1"/>
</dbReference>
<evidence type="ECO:0000256" key="1">
    <source>
        <dbReference type="ARBA" id="ARBA00022630"/>
    </source>
</evidence>
<dbReference type="PANTHER" id="PTHR23026:SF90">
    <property type="entry name" value="IODOTYROSINE DEIODINASE 1"/>
    <property type="match status" value="1"/>
</dbReference>
<name>A0ABW3Y8H5_9ACTN</name>
<protein>
    <submittedName>
        <fullName evidence="5">Nitroreductase family protein</fullName>
    </submittedName>
</protein>
<evidence type="ECO:0000256" key="2">
    <source>
        <dbReference type="ARBA" id="ARBA00022643"/>
    </source>
</evidence>
<comment type="caution">
    <text evidence="5">The sequence shown here is derived from an EMBL/GenBank/DDBJ whole genome shotgun (WGS) entry which is preliminary data.</text>
</comment>
<accession>A0ABW3Y8H5</accession>
<sequence length="204" mass="23333">MEFSEVVRRRRMVRDYDPDRPVPPDVVDRLLDHAVRAPSAGFAQGWGFLVLETPADRERFWTATTPEEDSGSRGRGRWLAGMMRAPLIVVPHANRSTYLDRYAEPDKGWTDRDERRWPVPYWYVDTGFASLLMLLTAVDAGLGACFFGIPPQRVEPYREAFGVPGEFTPIGAITVGYRAPDNRSPSLRRGRRPVEQVVRWGRWS</sequence>
<dbReference type="EMBL" id="JBHTMP010000002">
    <property type="protein sequence ID" value="MFD1319886.1"/>
    <property type="molecule type" value="Genomic_DNA"/>
</dbReference>
<keyword evidence="2" id="KW-0288">FMN</keyword>
<proteinExistence type="predicted"/>
<dbReference type="InterPro" id="IPR050627">
    <property type="entry name" value="Nitroreductase/BluB"/>
</dbReference>
<evidence type="ECO:0000259" key="4">
    <source>
        <dbReference type="Pfam" id="PF00881"/>
    </source>
</evidence>
<dbReference type="Proteomes" id="UP001597260">
    <property type="component" value="Unassembled WGS sequence"/>
</dbReference>
<gene>
    <name evidence="5" type="ORF">ACFQ4H_02150</name>
</gene>
<organism evidence="5 6">
    <name type="scientific">Micromonospora sonneratiae</name>
    <dbReference type="NCBI Taxonomy" id="1184706"/>
    <lineage>
        <taxon>Bacteria</taxon>
        <taxon>Bacillati</taxon>
        <taxon>Actinomycetota</taxon>
        <taxon>Actinomycetes</taxon>
        <taxon>Micromonosporales</taxon>
        <taxon>Micromonosporaceae</taxon>
        <taxon>Micromonospora</taxon>
    </lineage>
</organism>
<dbReference type="PANTHER" id="PTHR23026">
    <property type="entry name" value="NADPH NITROREDUCTASE"/>
    <property type="match status" value="1"/>
</dbReference>
<evidence type="ECO:0000313" key="6">
    <source>
        <dbReference type="Proteomes" id="UP001597260"/>
    </source>
</evidence>